<dbReference type="AlphaFoldDB" id="A0A4U5PCN4"/>
<name>A0A4U5PCN4_STECR</name>
<comment type="caution">
    <text evidence="2">The sequence shown here is derived from an EMBL/GenBank/DDBJ whole genome shotgun (WGS) entry which is preliminary data.</text>
</comment>
<evidence type="ECO:0000313" key="3">
    <source>
        <dbReference type="Proteomes" id="UP000298663"/>
    </source>
</evidence>
<gene>
    <name evidence="2" type="ORF">L596_008448</name>
</gene>
<protein>
    <submittedName>
        <fullName evidence="2">Uncharacterized protein</fullName>
    </submittedName>
</protein>
<proteinExistence type="predicted"/>
<reference evidence="2 3" key="2">
    <citation type="journal article" date="2019" name="G3 (Bethesda)">
        <title>Hybrid Assembly of the Genome of the Entomopathogenic Nematode Steinernema carpocapsae Identifies the X-Chromosome.</title>
        <authorList>
            <person name="Serra L."/>
            <person name="Macchietto M."/>
            <person name="Macias-Munoz A."/>
            <person name="McGill C.J."/>
            <person name="Rodriguez I.M."/>
            <person name="Rodriguez B."/>
            <person name="Murad R."/>
            <person name="Mortazavi A."/>
        </authorList>
    </citation>
    <scope>NUCLEOTIDE SEQUENCE [LARGE SCALE GENOMIC DNA]</scope>
    <source>
        <strain evidence="2 3">ALL</strain>
    </source>
</reference>
<evidence type="ECO:0000313" key="2">
    <source>
        <dbReference type="EMBL" id="TKR94118.1"/>
    </source>
</evidence>
<keyword evidence="3" id="KW-1185">Reference proteome</keyword>
<evidence type="ECO:0000256" key="1">
    <source>
        <dbReference type="SAM" id="MobiDB-lite"/>
    </source>
</evidence>
<feature type="region of interest" description="Disordered" evidence="1">
    <location>
        <begin position="1"/>
        <end position="37"/>
    </location>
</feature>
<accession>A0A4U5PCN4</accession>
<dbReference type="EMBL" id="AZBU02000002">
    <property type="protein sequence ID" value="TKR94118.1"/>
    <property type="molecule type" value="Genomic_DNA"/>
</dbReference>
<dbReference type="Proteomes" id="UP000298663">
    <property type="component" value="Unassembled WGS sequence"/>
</dbReference>
<organism evidence="2 3">
    <name type="scientific">Steinernema carpocapsae</name>
    <name type="common">Entomopathogenic nematode</name>
    <dbReference type="NCBI Taxonomy" id="34508"/>
    <lineage>
        <taxon>Eukaryota</taxon>
        <taxon>Metazoa</taxon>
        <taxon>Ecdysozoa</taxon>
        <taxon>Nematoda</taxon>
        <taxon>Chromadorea</taxon>
        <taxon>Rhabditida</taxon>
        <taxon>Tylenchina</taxon>
        <taxon>Panagrolaimomorpha</taxon>
        <taxon>Strongyloidoidea</taxon>
        <taxon>Steinernematidae</taxon>
        <taxon>Steinernema</taxon>
    </lineage>
</organism>
<sequence>MAPVGDPRLSGPRSVIPGDRLHKPIKPSSDDPSCNPKHRLIPFRTPSLYLFRPFCIIRGLARFAFPSSKRIN</sequence>
<reference evidence="2 3" key="1">
    <citation type="journal article" date="2015" name="Genome Biol.">
        <title>Comparative genomics of Steinernema reveals deeply conserved gene regulatory networks.</title>
        <authorList>
            <person name="Dillman A.R."/>
            <person name="Macchietto M."/>
            <person name="Porter C.F."/>
            <person name="Rogers A."/>
            <person name="Williams B."/>
            <person name="Antoshechkin I."/>
            <person name="Lee M.M."/>
            <person name="Goodwin Z."/>
            <person name="Lu X."/>
            <person name="Lewis E.E."/>
            <person name="Goodrich-Blair H."/>
            <person name="Stock S.P."/>
            <person name="Adams B.J."/>
            <person name="Sternberg P.W."/>
            <person name="Mortazavi A."/>
        </authorList>
    </citation>
    <scope>NUCLEOTIDE SEQUENCE [LARGE SCALE GENOMIC DNA]</scope>
    <source>
        <strain evidence="2 3">ALL</strain>
    </source>
</reference>